<feature type="non-terminal residue" evidence="2">
    <location>
        <position position="80"/>
    </location>
</feature>
<gene>
    <name evidence="2" type="ORF">Tci_867147</name>
</gene>
<name>A0A699SD92_TANCI</name>
<accession>A0A699SD92</accession>
<reference evidence="2" key="1">
    <citation type="journal article" date="2019" name="Sci. Rep.">
        <title>Draft genome of Tanacetum cinerariifolium, the natural source of mosquito coil.</title>
        <authorList>
            <person name="Yamashiro T."/>
            <person name="Shiraishi A."/>
            <person name="Satake H."/>
            <person name="Nakayama K."/>
        </authorList>
    </citation>
    <scope>NUCLEOTIDE SEQUENCE</scope>
</reference>
<dbReference type="AlphaFoldDB" id="A0A699SD92"/>
<sequence>MLSNCDSSFGLGVPGNDDELVWFTSEDPAGGYEEAMNFKFPCSESSALTNVSQDHECRESDTKGSSIVSQSRDECKLNAQ</sequence>
<evidence type="ECO:0000313" key="2">
    <source>
        <dbReference type="EMBL" id="GFC95177.1"/>
    </source>
</evidence>
<feature type="compositionally biased region" description="Basic and acidic residues" evidence="1">
    <location>
        <begin position="53"/>
        <end position="62"/>
    </location>
</feature>
<organism evidence="2">
    <name type="scientific">Tanacetum cinerariifolium</name>
    <name type="common">Dalmatian daisy</name>
    <name type="synonym">Chrysanthemum cinerariifolium</name>
    <dbReference type="NCBI Taxonomy" id="118510"/>
    <lineage>
        <taxon>Eukaryota</taxon>
        <taxon>Viridiplantae</taxon>
        <taxon>Streptophyta</taxon>
        <taxon>Embryophyta</taxon>
        <taxon>Tracheophyta</taxon>
        <taxon>Spermatophyta</taxon>
        <taxon>Magnoliopsida</taxon>
        <taxon>eudicotyledons</taxon>
        <taxon>Gunneridae</taxon>
        <taxon>Pentapetalae</taxon>
        <taxon>asterids</taxon>
        <taxon>campanulids</taxon>
        <taxon>Asterales</taxon>
        <taxon>Asteraceae</taxon>
        <taxon>Asteroideae</taxon>
        <taxon>Anthemideae</taxon>
        <taxon>Anthemidinae</taxon>
        <taxon>Tanacetum</taxon>
    </lineage>
</organism>
<comment type="caution">
    <text evidence="2">The sequence shown here is derived from an EMBL/GenBank/DDBJ whole genome shotgun (WGS) entry which is preliminary data.</text>
</comment>
<feature type="region of interest" description="Disordered" evidence="1">
    <location>
        <begin position="53"/>
        <end position="80"/>
    </location>
</feature>
<protein>
    <submittedName>
        <fullName evidence="2">Protein LNK1-like isoform X1</fullName>
    </submittedName>
</protein>
<proteinExistence type="predicted"/>
<dbReference type="EMBL" id="BKCJ011152994">
    <property type="protein sequence ID" value="GFC95177.1"/>
    <property type="molecule type" value="Genomic_DNA"/>
</dbReference>
<evidence type="ECO:0000256" key="1">
    <source>
        <dbReference type="SAM" id="MobiDB-lite"/>
    </source>
</evidence>
<feature type="compositionally biased region" description="Basic and acidic residues" evidence="1">
    <location>
        <begin position="71"/>
        <end position="80"/>
    </location>
</feature>